<dbReference type="GO" id="GO:0022857">
    <property type="term" value="F:transmembrane transporter activity"/>
    <property type="evidence" value="ECO:0007669"/>
    <property type="project" value="InterPro"/>
</dbReference>
<feature type="transmembrane region" description="Helical" evidence="6">
    <location>
        <begin position="274"/>
        <end position="294"/>
    </location>
</feature>
<evidence type="ECO:0000313" key="7">
    <source>
        <dbReference type="EMBL" id="ORY28380.1"/>
    </source>
</evidence>
<evidence type="ECO:0000256" key="1">
    <source>
        <dbReference type="ARBA" id="ARBA00004141"/>
    </source>
</evidence>
<feature type="transmembrane region" description="Helical" evidence="6">
    <location>
        <begin position="108"/>
        <end position="132"/>
    </location>
</feature>
<dbReference type="PIRSF" id="PIRSF006060">
    <property type="entry name" value="AA_transporter"/>
    <property type="match status" value="1"/>
</dbReference>
<keyword evidence="3 6" id="KW-0812">Transmembrane</keyword>
<dbReference type="AlphaFoldDB" id="A0A1Y2B1F1"/>
<reference evidence="7 8" key="1">
    <citation type="submission" date="2016-07" db="EMBL/GenBank/DDBJ databases">
        <title>Pervasive Adenine N6-methylation of Active Genes in Fungi.</title>
        <authorList>
            <consortium name="DOE Joint Genome Institute"/>
            <person name="Mondo S.J."/>
            <person name="Dannebaum R.O."/>
            <person name="Kuo R.C."/>
            <person name="Labutti K."/>
            <person name="Haridas S."/>
            <person name="Kuo A."/>
            <person name="Salamov A."/>
            <person name="Ahrendt S.R."/>
            <person name="Lipzen A."/>
            <person name="Sullivan W."/>
            <person name="Andreopoulos W.B."/>
            <person name="Clum A."/>
            <person name="Lindquist E."/>
            <person name="Daum C."/>
            <person name="Ramamoorthy G.K."/>
            <person name="Gryganskyi A."/>
            <person name="Culley D."/>
            <person name="Magnuson J.K."/>
            <person name="James T.Y."/>
            <person name="O'Malley M.A."/>
            <person name="Stajich J.E."/>
            <person name="Spatafora J.W."/>
            <person name="Visel A."/>
            <person name="Grigoriev I.V."/>
        </authorList>
    </citation>
    <scope>NUCLEOTIDE SEQUENCE [LARGE SCALE GENOMIC DNA]</scope>
    <source>
        <strain evidence="7 8">JEL800</strain>
    </source>
</reference>
<dbReference type="Proteomes" id="UP000193642">
    <property type="component" value="Unassembled WGS sequence"/>
</dbReference>
<organism evidence="7 8">
    <name type="scientific">Rhizoclosmatium globosum</name>
    <dbReference type="NCBI Taxonomy" id="329046"/>
    <lineage>
        <taxon>Eukaryota</taxon>
        <taxon>Fungi</taxon>
        <taxon>Fungi incertae sedis</taxon>
        <taxon>Chytridiomycota</taxon>
        <taxon>Chytridiomycota incertae sedis</taxon>
        <taxon>Chytridiomycetes</taxon>
        <taxon>Chytridiales</taxon>
        <taxon>Chytriomycetaceae</taxon>
        <taxon>Rhizoclosmatium</taxon>
    </lineage>
</organism>
<feature type="transmembrane region" description="Helical" evidence="6">
    <location>
        <begin position="225"/>
        <end position="254"/>
    </location>
</feature>
<keyword evidence="5 6" id="KW-0472">Membrane</keyword>
<dbReference type="OrthoDB" id="4476201at2759"/>
<dbReference type="InterPro" id="IPR004840">
    <property type="entry name" value="Amino_acid_permease_CS"/>
</dbReference>
<dbReference type="PROSITE" id="PS00218">
    <property type="entry name" value="AMINO_ACID_PERMEASE_1"/>
    <property type="match status" value="1"/>
</dbReference>
<feature type="transmembrane region" description="Helical" evidence="6">
    <location>
        <begin position="24"/>
        <end position="48"/>
    </location>
</feature>
<evidence type="ECO:0000256" key="6">
    <source>
        <dbReference type="SAM" id="Phobius"/>
    </source>
</evidence>
<feature type="transmembrane region" description="Helical" evidence="6">
    <location>
        <begin position="353"/>
        <end position="375"/>
    </location>
</feature>
<dbReference type="InterPro" id="IPR002293">
    <property type="entry name" value="AA/rel_permease1"/>
</dbReference>
<dbReference type="Pfam" id="PF13520">
    <property type="entry name" value="AA_permease_2"/>
    <property type="match status" value="1"/>
</dbReference>
<comment type="subcellular location">
    <subcellularLocation>
        <location evidence="1">Membrane</location>
        <topology evidence="1">Multi-pass membrane protein</topology>
    </subcellularLocation>
</comment>
<keyword evidence="4 6" id="KW-1133">Transmembrane helix</keyword>
<evidence type="ECO:0000313" key="8">
    <source>
        <dbReference type="Proteomes" id="UP000193642"/>
    </source>
</evidence>
<feature type="transmembrane region" description="Helical" evidence="6">
    <location>
        <begin position="396"/>
        <end position="418"/>
    </location>
</feature>
<evidence type="ECO:0000256" key="3">
    <source>
        <dbReference type="ARBA" id="ARBA00022692"/>
    </source>
</evidence>
<dbReference type="GO" id="GO:0006865">
    <property type="term" value="P:amino acid transport"/>
    <property type="evidence" value="ECO:0007669"/>
    <property type="project" value="InterPro"/>
</dbReference>
<feature type="transmembrane region" description="Helical" evidence="6">
    <location>
        <begin position="144"/>
        <end position="164"/>
    </location>
</feature>
<name>A0A1Y2B1F1_9FUNG</name>
<evidence type="ECO:0000256" key="5">
    <source>
        <dbReference type="ARBA" id="ARBA00023136"/>
    </source>
</evidence>
<feature type="transmembrane region" description="Helical" evidence="6">
    <location>
        <begin position="325"/>
        <end position="347"/>
    </location>
</feature>
<dbReference type="PANTHER" id="PTHR45649">
    <property type="entry name" value="AMINO-ACID PERMEASE BAT1"/>
    <property type="match status" value="1"/>
</dbReference>
<keyword evidence="2" id="KW-0813">Transport</keyword>
<comment type="caution">
    <text evidence="7">The sequence shown here is derived from an EMBL/GenBank/DDBJ whole genome shotgun (WGS) entry which is preliminary data.</text>
</comment>
<gene>
    <name evidence="7" type="ORF">BCR33DRAFT_725085</name>
</gene>
<proteinExistence type="predicted"/>
<dbReference type="GO" id="GO:0016020">
    <property type="term" value="C:membrane"/>
    <property type="evidence" value="ECO:0007669"/>
    <property type="project" value="UniProtKB-SubCell"/>
</dbReference>
<protein>
    <submittedName>
        <fullName evidence="7">Amino acid permease</fullName>
    </submittedName>
</protein>
<keyword evidence="8" id="KW-1185">Reference proteome</keyword>
<feature type="transmembrane region" description="Helical" evidence="6">
    <location>
        <begin position="184"/>
        <end position="204"/>
    </location>
</feature>
<feature type="transmembrane region" description="Helical" evidence="6">
    <location>
        <begin position="430"/>
        <end position="448"/>
    </location>
</feature>
<accession>A0A1Y2B1F1</accession>
<sequence length="485" mass="51579">MGVAATIPSTFDTPMLAAGPASVVWTWLVGSIFCMSIALSIAEIISAYPISGGLYTASKFVVPKEQVPIVAWVVGWLNTLGQIAGFASTDFACARMVAATAYLITDGAYVATPGAIVGIYVAILVLHGIINTSSTKFMAVMTKYFVFINFGTAIACIVALFATVPESQKLPINDIFFSVTDATGWNSNALAIMFGLLSVCWTMTDYDATGHIAEETHRASIRGPVSIIAAVTGTGILGLILNIAFVACSNGIALPGGTGMSTVEILYNNVGKNGTIVLLILIILVTNTIGISALQANSRMVFAFARDGGLPFSGFFAKMNAKLQVPVNSVWIIIFISMLMGLLNLASATAVNAIFSLATVAMDWSYSITILYKIYYCHIRKSIQFVPGPFNMGPTLGLIINVIAVVWTAFVSIILVLPPSVPVTTDTMNYAGPITVGVMFLSMIWYYVDARKWYMGPLGNLSTTEASLSVPDEKTENKDAAFVSA</sequence>
<dbReference type="EMBL" id="MCGO01000095">
    <property type="protein sequence ID" value="ORY28380.1"/>
    <property type="molecule type" value="Genomic_DNA"/>
</dbReference>
<evidence type="ECO:0000256" key="2">
    <source>
        <dbReference type="ARBA" id="ARBA00022448"/>
    </source>
</evidence>
<dbReference type="Gene3D" id="1.20.1740.10">
    <property type="entry name" value="Amino acid/polyamine transporter I"/>
    <property type="match status" value="1"/>
</dbReference>
<dbReference type="PANTHER" id="PTHR45649:SF9">
    <property type="entry name" value="AMINO-ACID PERMEASE 2"/>
    <property type="match status" value="1"/>
</dbReference>
<evidence type="ECO:0000256" key="4">
    <source>
        <dbReference type="ARBA" id="ARBA00022989"/>
    </source>
</evidence>
<dbReference type="STRING" id="329046.A0A1Y2B1F1"/>
<feature type="transmembrane region" description="Helical" evidence="6">
    <location>
        <begin position="69"/>
        <end position="88"/>
    </location>
</feature>